<feature type="transmembrane region" description="Helical" evidence="6">
    <location>
        <begin position="186"/>
        <end position="204"/>
    </location>
</feature>
<keyword evidence="5 6" id="KW-0472">Membrane</keyword>
<evidence type="ECO:0000313" key="7">
    <source>
        <dbReference type="EMBL" id="PCI98475.1"/>
    </source>
</evidence>
<feature type="transmembrane region" description="Helical" evidence="6">
    <location>
        <begin position="119"/>
        <end position="139"/>
    </location>
</feature>
<protein>
    <submittedName>
        <fullName evidence="7">Amino acid transporter</fullName>
    </submittedName>
</protein>
<evidence type="ECO:0000256" key="3">
    <source>
        <dbReference type="ARBA" id="ARBA00022692"/>
    </source>
</evidence>
<accession>A0A2A4YW02</accession>
<evidence type="ECO:0000256" key="1">
    <source>
        <dbReference type="ARBA" id="ARBA00004651"/>
    </source>
</evidence>
<comment type="subcellular location">
    <subcellularLocation>
        <location evidence="1">Cell membrane</location>
        <topology evidence="1">Multi-pass membrane protein</topology>
    </subcellularLocation>
</comment>
<sequence>MHSELNLFLILGFALIAVASPGPATLAVSATSMSQSRKHGLILATGISTGSLVWNVSAALGLGALMAANVIFVEIFRYLGSAYLLYLAYKSLRSALKPSTAKATKIKTTSLKATYFKGLALHITNPKAILFFSALYAIGVPADASAWDLTIVVISMAVQTALVMHIYAIIFSIPKVVSVYKKLKRWFEGAFAAVFGFAGLKILLSDAI</sequence>
<dbReference type="EMBL" id="NVUS01000021">
    <property type="protein sequence ID" value="PCI98475.1"/>
    <property type="molecule type" value="Genomic_DNA"/>
</dbReference>
<proteinExistence type="predicted"/>
<comment type="caution">
    <text evidence="7">The sequence shown here is derived from an EMBL/GenBank/DDBJ whole genome shotgun (WGS) entry which is preliminary data.</text>
</comment>
<organism evidence="7">
    <name type="scientific">OCS116 cluster bacterium</name>
    <dbReference type="NCBI Taxonomy" id="2030921"/>
    <lineage>
        <taxon>Bacteria</taxon>
        <taxon>Pseudomonadati</taxon>
        <taxon>Pseudomonadota</taxon>
        <taxon>Alphaproteobacteria</taxon>
        <taxon>OCS116 cluster</taxon>
    </lineage>
</organism>
<evidence type="ECO:0000256" key="5">
    <source>
        <dbReference type="ARBA" id="ARBA00023136"/>
    </source>
</evidence>
<name>A0A2A4YW02_9PROT</name>
<dbReference type="GO" id="GO:0015171">
    <property type="term" value="F:amino acid transmembrane transporter activity"/>
    <property type="evidence" value="ECO:0007669"/>
    <property type="project" value="TreeGrafter"/>
</dbReference>
<feature type="transmembrane region" description="Helical" evidence="6">
    <location>
        <begin position="53"/>
        <end position="76"/>
    </location>
</feature>
<dbReference type="AlphaFoldDB" id="A0A2A4YW02"/>
<gene>
    <name evidence="7" type="ORF">COB13_13605</name>
</gene>
<reference evidence="7" key="2">
    <citation type="journal article" date="2018" name="ISME J.">
        <title>A dynamic microbial community with high functional redundancy inhabits the cold, oxic subseafloor aquifer.</title>
        <authorList>
            <person name="Tully B.J."/>
            <person name="Wheat C.G."/>
            <person name="Glazer B.T."/>
            <person name="Huber J.A."/>
        </authorList>
    </citation>
    <scope>NUCLEOTIDE SEQUENCE</scope>
    <source>
        <strain evidence="7">NORP83</strain>
    </source>
</reference>
<dbReference type="GO" id="GO:0005886">
    <property type="term" value="C:plasma membrane"/>
    <property type="evidence" value="ECO:0007669"/>
    <property type="project" value="UniProtKB-SubCell"/>
</dbReference>
<dbReference type="InterPro" id="IPR001123">
    <property type="entry name" value="LeuE-type"/>
</dbReference>
<evidence type="ECO:0000256" key="4">
    <source>
        <dbReference type="ARBA" id="ARBA00022989"/>
    </source>
</evidence>
<feature type="transmembrane region" description="Helical" evidence="6">
    <location>
        <begin position="151"/>
        <end position="174"/>
    </location>
</feature>
<evidence type="ECO:0000256" key="6">
    <source>
        <dbReference type="SAM" id="Phobius"/>
    </source>
</evidence>
<dbReference type="PANTHER" id="PTHR30086:SF19">
    <property type="entry name" value="THREONINE EFFLUX PROTEIN"/>
    <property type="match status" value="1"/>
</dbReference>
<keyword evidence="2" id="KW-1003">Cell membrane</keyword>
<keyword evidence="4 6" id="KW-1133">Transmembrane helix</keyword>
<reference key="1">
    <citation type="submission" date="2017-08" db="EMBL/GenBank/DDBJ databases">
        <title>A dynamic microbial community with high functional redundancy inhabits the cold, oxic subseafloor aquifer.</title>
        <authorList>
            <person name="Tully B.J."/>
            <person name="Wheat C.G."/>
            <person name="Glazer B.T."/>
            <person name="Huber J.A."/>
        </authorList>
    </citation>
    <scope>NUCLEOTIDE SEQUENCE [LARGE SCALE GENOMIC DNA]</scope>
</reference>
<evidence type="ECO:0000256" key="2">
    <source>
        <dbReference type="ARBA" id="ARBA00022475"/>
    </source>
</evidence>
<keyword evidence="3 6" id="KW-0812">Transmembrane</keyword>
<dbReference type="Pfam" id="PF01810">
    <property type="entry name" value="LysE"/>
    <property type="match status" value="1"/>
</dbReference>
<dbReference type="PANTHER" id="PTHR30086">
    <property type="entry name" value="ARGININE EXPORTER PROTEIN ARGO"/>
    <property type="match status" value="1"/>
</dbReference>